<dbReference type="Proteomes" id="UP001228171">
    <property type="component" value="Unassembled WGS sequence"/>
</dbReference>
<comment type="caution">
    <text evidence="1">The sequence shown here is derived from an EMBL/GenBank/DDBJ whole genome shotgun (WGS) entry which is preliminary data.</text>
</comment>
<proteinExistence type="predicted"/>
<keyword evidence="2" id="KW-1185">Reference proteome</keyword>
<reference evidence="1 2" key="1">
    <citation type="submission" date="2023-08" db="EMBL/GenBank/DDBJ databases">
        <authorList>
            <person name="Kumar R."/>
        </authorList>
    </citation>
    <scope>NUCLEOTIDE SEQUENCE [LARGE SCALE GENOMIC DNA]</scope>
    <source>
        <strain evidence="1 2">LUR13</strain>
    </source>
</reference>
<dbReference type="EMBL" id="JAVAJI010000027">
    <property type="protein sequence ID" value="MDP4545861.1"/>
    <property type="molecule type" value="Genomic_DNA"/>
</dbReference>
<protein>
    <submittedName>
        <fullName evidence="1">Uncharacterized protein</fullName>
    </submittedName>
</protein>
<gene>
    <name evidence="1" type="ORF">Q8P09_12325</name>
</gene>
<evidence type="ECO:0000313" key="1">
    <source>
        <dbReference type="EMBL" id="MDP4545861.1"/>
    </source>
</evidence>
<dbReference type="RefSeq" id="WP_305936057.1">
    <property type="nucleotide sequence ID" value="NZ_JAVAJI010000027.1"/>
</dbReference>
<accession>A0ABT9HJA3</accession>
<name>A0ABT9HJA3_9GAMM</name>
<sequence length="203" mass="22803">MQNATDNHSQPSEQLTSSIAEMFVSWKRLFKNKIKDEDWGIDTVFDWAEVLTELQVTKSEFDKAERAVRLAGGWPPSHPADFLALGRTEVASEYPAAQSAFTTACQNCGMRGDVKRDWKHEVVYETANRIGWGVLASATEYYFKTFQEIYEQVVSEHRNGATFVIPEERQLAYEHTPVQQGTAASANIDAFLAKFGSKKGEAV</sequence>
<organism evidence="1 2">
    <name type="scientific">Psychrobacter faecalis</name>
    <dbReference type="NCBI Taxonomy" id="180588"/>
    <lineage>
        <taxon>Bacteria</taxon>
        <taxon>Pseudomonadati</taxon>
        <taxon>Pseudomonadota</taxon>
        <taxon>Gammaproteobacteria</taxon>
        <taxon>Moraxellales</taxon>
        <taxon>Moraxellaceae</taxon>
        <taxon>Psychrobacter</taxon>
    </lineage>
</organism>
<evidence type="ECO:0000313" key="2">
    <source>
        <dbReference type="Proteomes" id="UP001228171"/>
    </source>
</evidence>